<evidence type="ECO:0000259" key="1">
    <source>
        <dbReference type="Pfam" id="PF10124"/>
    </source>
</evidence>
<feature type="domain" description="Bacteriophage Mu GpT" evidence="1">
    <location>
        <begin position="9"/>
        <end position="309"/>
    </location>
</feature>
<accession>A0ABQ6VZW4</accession>
<dbReference type="Proteomes" id="UP000427842">
    <property type="component" value="Unassembled WGS sequence"/>
</dbReference>
<proteinExistence type="predicted"/>
<name>A0ABQ6VZW4_9PROT</name>
<dbReference type="InterPro" id="IPR018774">
    <property type="entry name" value="Phage_Mu_GpT"/>
</dbReference>
<evidence type="ECO:0000313" key="3">
    <source>
        <dbReference type="Proteomes" id="UP000427842"/>
    </source>
</evidence>
<comment type="caution">
    <text evidence="2">The sequence shown here is derived from an EMBL/GenBank/DDBJ whole genome shotgun (WGS) entry which is preliminary data.</text>
</comment>
<protein>
    <submittedName>
        <fullName evidence="2">Head protein</fullName>
    </submittedName>
</protein>
<dbReference type="Pfam" id="PF10124">
    <property type="entry name" value="Mu-like_gpT"/>
    <property type="match status" value="1"/>
</dbReference>
<dbReference type="RefSeq" id="WP_153469502.1">
    <property type="nucleotide sequence ID" value="NZ_QYAZ01000001.1"/>
</dbReference>
<organism evidence="2 3">
    <name type="scientific">Komagataeibacter medellinensis</name>
    <dbReference type="NCBI Taxonomy" id="1177712"/>
    <lineage>
        <taxon>Bacteria</taxon>
        <taxon>Pseudomonadati</taxon>
        <taxon>Pseudomonadota</taxon>
        <taxon>Alphaproteobacteria</taxon>
        <taxon>Acetobacterales</taxon>
        <taxon>Acetobacteraceae</taxon>
        <taxon>Komagataeibacter</taxon>
    </lineage>
</organism>
<sequence length="317" mass="35036">MEINAGNINALTTRINVAFNKRLSVVAPTYQKFSMVIPSTSGSNFYPRLAELPGLREWKGSRVVHRLSVGGRMQIINRKFEETLSISRDDLDDDDYGMLMPVVEELGSDAGSLPDKLVYQQLGKGRTELCMDGQPYFDKDHPAYDSNGDLFSYANFGTIAVGEQAQPWWYVFDTSRALKPIIFQPRRPFSIVAKTQLTAGNVFNDDEFVWGTDGRCAAGFGFHMFAYCTNRPPTADVFNSIVGAMASQCRRDGSPYGVSPKLVVGPKNMEGPLRTLLKSTLVPVLAPDGKTWVPGTNVWADYCDLLVADRLPQAVGN</sequence>
<evidence type="ECO:0000313" key="2">
    <source>
        <dbReference type="EMBL" id="KAB8123998.1"/>
    </source>
</evidence>
<dbReference type="EMBL" id="QYAZ01000001">
    <property type="protein sequence ID" value="KAB8123998.1"/>
    <property type="molecule type" value="Genomic_DNA"/>
</dbReference>
<keyword evidence="3" id="KW-1185">Reference proteome</keyword>
<reference evidence="2 3" key="1">
    <citation type="submission" date="2018-09" db="EMBL/GenBank/DDBJ databases">
        <title>Genome sequence and characterization of the bcs clusters for the production of nanocellulose from the low pH resistant strain Komagataeibacter medellinensis ID13488.</title>
        <authorList>
            <person name="Hernandez-Arriaga A.M."/>
            <person name="Del Cerro C."/>
            <person name="Urbina L."/>
            <person name="Eceiza A."/>
            <person name="Retegi A."/>
            <person name="Prieto M.A."/>
        </authorList>
    </citation>
    <scope>NUCLEOTIDE SEQUENCE [LARGE SCALE GENOMIC DNA]</scope>
    <source>
        <strain evidence="2 3">ID13488</strain>
    </source>
</reference>
<gene>
    <name evidence="2" type="ORF">D3W54_07045</name>
</gene>